<dbReference type="EMBL" id="VXRY01000442">
    <property type="protein sequence ID" value="MXY34578.1"/>
    <property type="molecule type" value="Genomic_DNA"/>
</dbReference>
<dbReference type="InterPro" id="IPR016162">
    <property type="entry name" value="Ald_DH_N"/>
</dbReference>
<evidence type="ECO:0000256" key="1">
    <source>
        <dbReference type="ARBA" id="ARBA00023002"/>
    </source>
</evidence>
<dbReference type="Gene3D" id="3.40.605.10">
    <property type="entry name" value="Aldehyde Dehydrogenase, Chain A, domain 1"/>
    <property type="match status" value="1"/>
</dbReference>
<dbReference type="Pfam" id="PF00171">
    <property type="entry name" value="Aldedh"/>
    <property type="match status" value="1"/>
</dbReference>
<feature type="domain" description="Aldehyde dehydrogenase" evidence="2">
    <location>
        <begin position="27"/>
        <end position="113"/>
    </location>
</feature>
<evidence type="ECO:0000259" key="2">
    <source>
        <dbReference type="Pfam" id="PF00171"/>
    </source>
</evidence>
<protein>
    <submittedName>
        <fullName evidence="3">Aldehyde dehydrogenase family protein</fullName>
    </submittedName>
</protein>
<dbReference type="GO" id="GO:0016620">
    <property type="term" value="F:oxidoreductase activity, acting on the aldehyde or oxo group of donors, NAD or NADP as acceptor"/>
    <property type="evidence" value="ECO:0007669"/>
    <property type="project" value="InterPro"/>
</dbReference>
<organism evidence="3">
    <name type="scientific">Boseongicola sp. SB0664_bin_43</name>
    <dbReference type="NCBI Taxonomy" id="2604844"/>
    <lineage>
        <taxon>Bacteria</taxon>
        <taxon>Pseudomonadati</taxon>
        <taxon>Pseudomonadota</taxon>
        <taxon>Alphaproteobacteria</taxon>
        <taxon>Rhodobacterales</taxon>
        <taxon>Paracoccaceae</taxon>
        <taxon>Boseongicola</taxon>
    </lineage>
</organism>
<dbReference type="SUPFAM" id="SSF53720">
    <property type="entry name" value="ALDH-like"/>
    <property type="match status" value="1"/>
</dbReference>
<proteinExistence type="predicted"/>
<dbReference type="InterPro" id="IPR016163">
    <property type="entry name" value="Ald_DH_C"/>
</dbReference>
<sequence>MPIEIRNATAPDEVIATFGAMSAGALDDHVAREGIYGPALPAIAHDTVVEAAGFADGFAFSLSSCLRSERAGLLERLVAEDESGMLHFKTGSVPEIHLPLVGNKDGTVGTGESNGSVTIPFHATKHPVGRRASM</sequence>
<dbReference type="Gene3D" id="3.40.309.10">
    <property type="entry name" value="Aldehyde Dehydrogenase, Chain A, domain 2"/>
    <property type="match status" value="1"/>
</dbReference>
<keyword evidence="1" id="KW-0560">Oxidoreductase</keyword>
<dbReference type="InterPro" id="IPR015590">
    <property type="entry name" value="Aldehyde_DH_dom"/>
</dbReference>
<evidence type="ECO:0000313" key="3">
    <source>
        <dbReference type="EMBL" id="MXY34578.1"/>
    </source>
</evidence>
<dbReference type="AlphaFoldDB" id="A0A6B0Y1H8"/>
<comment type="caution">
    <text evidence="3">The sequence shown here is derived from an EMBL/GenBank/DDBJ whole genome shotgun (WGS) entry which is preliminary data.</text>
</comment>
<name>A0A6B0Y1H8_9RHOB</name>
<accession>A0A6B0Y1H8</accession>
<gene>
    <name evidence="3" type="ORF">F4Y60_10930</name>
</gene>
<dbReference type="InterPro" id="IPR016161">
    <property type="entry name" value="Ald_DH/histidinol_DH"/>
</dbReference>
<reference evidence="3" key="1">
    <citation type="submission" date="2019-09" db="EMBL/GenBank/DDBJ databases">
        <title>Characterisation of the sponge microbiome using genome-centric metagenomics.</title>
        <authorList>
            <person name="Engelberts J.P."/>
            <person name="Robbins S.J."/>
            <person name="De Goeij J.M."/>
            <person name="Aranda M."/>
            <person name="Bell S.C."/>
            <person name="Webster N.S."/>
        </authorList>
    </citation>
    <scope>NUCLEOTIDE SEQUENCE</scope>
    <source>
        <strain evidence="3">SB0664_bin_43</strain>
    </source>
</reference>